<keyword evidence="3" id="KW-0808">Transferase</keyword>
<dbReference type="Pfam" id="PF00535">
    <property type="entry name" value="Glycos_transf_2"/>
    <property type="match status" value="1"/>
</dbReference>
<dbReference type="SUPFAM" id="SSF53448">
    <property type="entry name" value="Nucleotide-diphospho-sugar transferases"/>
    <property type="match status" value="1"/>
</dbReference>
<dbReference type="OrthoDB" id="9811884at2"/>
<accession>A0A5C5ZJH4</accession>
<sequence>MTGSLAVVAIGRNEGARLIRCLESIRDCGLTGVYVDSGSTDTSVAAATPLGFAVVELDPAKPFTAARARHEGFQRLRELSPSTELVMFVDGDCEIAEGWPNAATVFLHEHKDVGVVGGRRRERRPEASAYNRLCDIEWDTPTGEALAIGGDFVVRADAYEQAGGFDASVPSGEEPEFCKRLRAAGWTIHRLDQEMTLHDADITHFRPWWTRQIRSGYGGWDVERRFRLGVFDRMLRSAMVWGVAYPFVSLVASMLAAWMFGAVGCVTVLFAAGLGWLVQSARIARHARRQGHSWLASLEYGWLTMLSKPAISWGVFKSIRTRAQNKPTGIIEYKSNASECASA</sequence>
<feature type="transmembrane region" description="Helical" evidence="1">
    <location>
        <begin position="258"/>
        <end position="278"/>
    </location>
</feature>
<evidence type="ECO:0000256" key="1">
    <source>
        <dbReference type="SAM" id="Phobius"/>
    </source>
</evidence>
<evidence type="ECO:0000313" key="3">
    <source>
        <dbReference type="EMBL" id="TWT87509.1"/>
    </source>
</evidence>
<dbReference type="InterPro" id="IPR029044">
    <property type="entry name" value="Nucleotide-diphossugar_trans"/>
</dbReference>
<evidence type="ECO:0000259" key="2">
    <source>
        <dbReference type="Pfam" id="PF00535"/>
    </source>
</evidence>
<organism evidence="3 4">
    <name type="scientific">Pseudobythopirellula maris</name>
    <dbReference type="NCBI Taxonomy" id="2527991"/>
    <lineage>
        <taxon>Bacteria</taxon>
        <taxon>Pseudomonadati</taxon>
        <taxon>Planctomycetota</taxon>
        <taxon>Planctomycetia</taxon>
        <taxon>Pirellulales</taxon>
        <taxon>Lacipirellulaceae</taxon>
        <taxon>Pseudobythopirellula</taxon>
    </lineage>
</organism>
<name>A0A5C5ZJH4_9BACT</name>
<keyword evidence="1" id="KW-1133">Transmembrane helix</keyword>
<dbReference type="PANTHER" id="PTHR43646">
    <property type="entry name" value="GLYCOSYLTRANSFERASE"/>
    <property type="match status" value="1"/>
</dbReference>
<evidence type="ECO:0000313" key="4">
    <source>
        <dbReference type="Proteomes" id="UP000315440"/>
    </source>
</evidence>
<gene>
    <name evidence="3" type="ORF">Mal64_30500</name>
</gene>
<protein>
    <submittedName>
        <fullName evidence="3">Glycosyl transferase family 2</fullName>
    </submittedName>
</protein>
<dbReference type="GO" id="GO:0016740">
    <property type="term" value="F:transferase activity"/>
    <property type="evidence" value="ECO:0007669"/>
    <property type="project" value="UniProtKB-KW"/>
</dbReference>
<reference evidence="3 4" key="1">
    <citation type="submission" date="2019-02" db="EMBL/GenBank/DDBJ databases">
        <title>Deep-cultivation of Planctomycetes and their phenomic and genomic characterization uncovers novel biology.</title>
        <authorList>
            <person name="Wiegand S."/>
            <person name="Jogler M."/>
            <person name="Boedeker C."/>
            <person name="Pinto D."/>
            <person name="Vollmers J."/>
            <person name="Rivas-Marin E."/>
            <person name="Kohn T."/>
            <person name="Peeters S.H."/>
            <person name="Heuer A."/>
            <person name="Rast P."/>
            <person name="Oberbeckmann S."/>
            <person name="Bunk B."/>
            <person name="Jeske O."/>
            <person name="Meyerdierks A."/>
            <person name="Storesund J.E."/>
            <person name="Kallscheuer N."/>
            <person name="Luecker S."/>
            <person name="Lage O.M."/>
            <person name="Pohl T."/>
            <person name="Merkel B.J."/>
            <person name="Hornburger P."/>
            <person name="Mueller R.-W."/>
            <person name="Bruemmer F."/>
            <person name="Labrenz M."/>
            <person name="Spormann A.M."/>
            <person name="Op Den Camp H."/>
            <person name="Overmann J."/>
            <person name="Amann R."/>
            <person name="Jetten M.S.M."/>
            <person name="Mascher T."/>
            <person name="Medema M.H."/>
            <person name="Devos D.P."/>
            <person name="Kaster A.-K."/>
            <person name="Ovreas L."/>
            <person name="Rohde M."/>
            <person name="Galperin M.Y."/>
            <person name="Jogler C."/>
        </authorList>
    </citation>
    <scope>NUCLEOTIDE SEQUENCE [LARGE SCALE GENOMIC DNA]</scope>
    <source>
        <strain evidence="3 4">Mal64</strain>
    </source>
</reference>
<keyword evidence="4" id="KW-1185">Reference proteome</keyword>
<keyword evidence="1" id="KW-0812">Transmembrane</keyword>
<dbReference type="RefSeq" id="WP_146401707.1">
    <property type="nucleotide sequence ID" value="NZ_SJPQ01000003.1"/>
</dbReference>
<dbReference type="Gene3D" id="3.90.550.10">
    <property type="entry name" value="Spore Coat Polysaccharide Biosynthesis Protein SpsA, Chain A"/>
    <property type="match status" value="1"/>
</dbReference>
<keyword evidence="1" id="KW-0472">Membrane</keyword>
<proteinExistence type="predicted"/>
<dbReference type="PANTHER" id="PTHR43646:SF6">
    <property type="entry name" value="PRE-MYCOFACTOCIN GLYCOSYLTRANSFERASE"/>
    <property type="match status" value="1"/>
</dbReference>
<dbReference type="AlphaFoldDB" id="A0A5C5ZJH4"/>
<feature type="domain" description="Glycosyltransferase 2-like" evidence="2">
    <location>
        <begin position="12"/>
        <end position="126"/>
    </location>
</feature>
<dbReference type="EMBL" id="SJPQ01000003">
    <property type="protein sequence ID" value="TWT87509.1"/>
    <property type="molecule type" value="Genomic_DNA"/>
</dbReference>
<comment type="caution">
    <text evidence="3">The sequence shown here is derived from an EMBL/GenBank/DDBJ whole genome shotgun (WGS) entry which is preliminary data.</text>
</comment>
<dbReference type="Proteomes" id="UP000315440">
    <property type="component" value="Unassembled WGS sequence"/>
</dbReference>
<dbReference type="InterPro" id="IPR001173">
    <property type="entry name" value="Glyco_trans_2-like"/>
</dbReference>